<protein>
    <submittedName>
        <fullName evidence="3">Uncharacterized protein</fullName>
    </submittedName>
</protein>
<keyword evidence="1" id="KW-1133">Transmembrane helix</keyword>
<keyword evidence="1" id="KW-0472">Membrane</keyword>
<dbReference type="Proteomes" id="UP000887566">
    <property type="component" value="Unplaced"/>
</dbReference>
<keyword evidence="1" id="KW-0812">Transmembrane</keyword>
<name>A0A914WAI6_9BILA</name>
<evidence type="ECO:0000256" key="1">
    <source>
        <dbReference type="SAM" id="Phobius"/>
    </source>
</evidence>
<sequence>MVKIWSNGYQIKDFGIQCEASPYCEMIQYYLCWDLIGNPQYVPKWMLSVIFGLLYLGSWTVYLIYVGNYLNPEYLQRQASLRQRSKKNLTRNGMT</sequence>
<evidence type="ECO:0000313" key="3">
    <source>
        <dbReference type="WBParaSite" id="PSAMB.scaffold3562size17809.g21930.t1"/>
    </source>
</evidence>
<accession>A0A914WAI6</accession>
<reference evidence="3" key="1">
    <citation type="submission" date="2022-11" db="UniProtKB">
        <authorList>
            <consortium name="WormBaseParasite"/>
        </authorList>
    </citation>
    <scope>IDENTIFICATION</scope>
</reference>
<organism evidence="2 3">
    <name type="scientific">Plectus sambesii</name>
    <dbReference type="NCBI Taxonomy" id="2011161"/>
    <lineage>
        <taxon>Eukaryota</taxon>
        <taxon>Metazoa</taxon>
        <taxon>Ecdysozoa</taxon>
        <taxon>Nematoda</taxon>
        <taxon>Chromadorea</taxon>
        <taxon>Plectida</taxon>
        <taxon>Plectina</taxon>
        <taxon>Plectoidea</taxon>
        <taxon>Plectidae</taxon>
        <taxon>Plectus</taxon>
    </lineage>
</organism>
<feature type="transmembrane region" description="Helical" evidence="1">
    <location>
        <begin position="45"/>
        <end position="67"/>
    </location>
</feature>
<dbReference type="AlphaFoldDB" id="A0A914WAI6"/>
<keyword evidence="2" id="KW-1185">Reference proteome</keyword>
<proteinExistence type="predicted"/>
<dbReference type="WBParaSite" id="PSAMB.scaffold3562size17809.g21930.t1">
    <property type="protein sequence ID" value="PSAMB.scaffold3562size17809.g21930.t1"/>
    <property type="gene ID" value="PSAMB.scaffold3562size17809.g21930"/>
</dbReference>
<evidence type="ECO:0000313" key="2">
    <source>
        <dbReference type="Proteomes" id="UP000887566"/>
    </source>
</evidence>